<evidence type="ECO:0000313" key="2">
    <source>
        <dbReference type="Proteomes" id="UP000324974"/>
    </source>
</evidence>
<protein>
    <submittedName>
        <fullName evidence="1">Uncharacterized protein</fullName>
    </submittedName>
</protein>
<dbReference type="EMBL" id="CP042425">
    <property type="protein sequence ID" value="QEL17645.1"/>
    <property type="molecule type" value="Genomic_DNA"/>
</dbReference>
<name>A0A5C1AG90_9BACT</name>
<keyword evidence="2" id="KW-1185">Reference proteome</keyword>
<dbReference type="KEGG" id="lrs:PX52LOC_04643"/>
<evidence type="ECO:0000313" key="1">
    <source>
        <dbReference type="EMBL" id="QEL17645.1"/>
    </source>
</evidence>
<sequence length="71" mass="8053">MSVEEALAYARERWGRTAFAEITVRDGVEVYEIGVFSSSGHTRYVHGVGHSWEEAVRVDRVLEGCDPRQEL</sequence>
<organism evidence="1 2">
    <name type="scientific">Limnoglobus roseus</name>
    <dbReference type="NCBI Taxonomy" id="2598579"/>
    <lineage>
        <taxon>Bacteria</taxon>
        <taxon>Pseudomonadati</taxon>
        <taxon>Planctomycetota</taxon>
        <taxon>Planctomycetia</taxon>
        <taxon>Gemmatales</taxon>
        <taxon>Gemmataceae</taxon>
        <taxon>Limnoglobus</taxon>
    </lineage>
</organism>
<dbReference type="OrthoDB" id="9803192at2"/>
<dbReference type="RefSeq" id="WP_149112230.1">
    <property type="nucleotide sequence ID" value="NZ_CP042425.1"/>
</dbReference>
<dbReference type="Proteomes" id="UP000324974">
    <property type="component" value="Chromosome"/>
</dbReference>
<accession>A0A5C1AG90</accession>
<reference evidence="2" key="1">
    <citation type="submission" date="2019-08" db="EMBL/GenBank/DDBJ databases">
        <title>Limnoglobus roseus gen. nov., sp. nov., a novel freshwater planctomycete with a giant genome from the family Gemmataceae.</title>
        <authorList>
            <person name="Kulichevskaya I.S."/>
            <person name="Naumoff D.G."/>
            <person name="Miroshnikov K."/>
            <person name="Ivanova A."/>
            <person name="Philippov D.A."/>
            <person name="Hakobyan A."/>
            <person name="Rijpstra I.C."/>
            <person name="Sinninghe Damste J.S."/>
            <person name="Liesack W."/>
            <person name="Dedysh S.N."/>
        </authorList>
    </citation>
    <scope>NUCLEOTIDE SEQUENCE [LARGE SCALE GENOMIC DNA]</scope>
    <source>
        <strain evidence="2">PX52</strain>
    </source>
</reference>
<proteinExistence type="predicted"/>
<gene>
    <name evidence="1" type="ORF">PX52LOC_04643</name>
</gene>
<dbReference type="AlphaFoldDB" id="A0A5C1AG90"/>